<proteinExistence type="predicted"/>
<evidence type="ECO:0000313" key="3">
    <source>
        <dbReference type="Proteomes" id="UP001387100"/>
    </source>
</evidence>
<keyword evidence="3" id="KW-1185">Reference proteome</keyword>
<evidence type="ECO:0000313" key="2">
    <source>
        <dbReference type="EMBL" id="MEJ5945306.1"/>
    </source>
</evidence>
<protein>
    <submittedName>
        <fullName evidence="2">Sugar-transfer associated ATP-grasp domain-containing protein</fullName>
    </submittedName>
</protein>
<evidence type="ECO:0000259" key="1">
    <source>
        <dbReference type="Pfam" id="PF14397"/>
    </source>
</evidence>
<dbReference type="EMBL" id="JBBIAA010000007">
    <property type="protein sequence ID" value="MEJ5945306.1"/>
    <property type="molecule type" value="Genomic_DNA"/>
</dbReference>
<accession>A0ABU8RJS9</accession>
<dbReference type="Proteomes" id="UP001387100">
    <property type="component" value="Unassembled WGS sequence"/>
</dbReference>
<feature type="domain" description="Alpha-L-glutamate ligase-related protein ATP-grasp" evidence="1">
    <location>
        <begin position="168"/>
        <end position="326"/>
    </location>
</feature>
<dbReference type="SUPFAM" id="SSF56059">
    <property type="entry name" value="Glutathione synthetase ATP-binding domain-like"/>
    <property type="match status" value="1"/>
</dbReference>
<organism evidence="2 3">
    <name type="scientific">Pseudokineococcus basanitobsidens</name>
    <dbReference type="NCBI Taxonomy" id="1926649"/>
    <lineage>
        <taxon>Bacteria</taxon>
        <taxon>Bacillati</taxon>
        <taxon>Actinomycetota</taxon>
        <taxon>Actinomycetes</taxon>
        <taxon>Kineosporiales</taxon>
        <taxon>Kineosporiaceae</taxon>
        <taxon>Pseudokineococcus</taxon>
    </lineage>
</organism>
<sequence length="347" mass="36916">MVNGDAHESGPASRPLRRAARTARAVARLVELEQAQRAAAGSREPALWRRGFVSSRRALYPGIEDRRVRYLSDLDVEEKLRRVNTATGRTLLEDKLVFAEALAARGLADRAPEVYGTVLRGTFRPRAGGALERLHEQERVVLKPVRGRGGRGVRLVRPQELGQGAARGLGEDVLVQEVVAPDPAWSAINPASLNTVRVMALRPVGAPPVLAAAVHRFGTAASGAVDNLTSGGVACRVDLASGVLGPAVGMPSAGRRVEHDAHPDTGVVLRGRVVPGWAAVRDLVHELMAAFPEVDHAGWDVCVSTTGPLVVEGNGGTPNLNLVQMHGSFLDDPRVRGFYAAHGLRPA</sequence>
<dbReference type="Pfam" id="PF14397">
    <property type="entry name" value="ATPgrasp_ST"/>
    <property type="match status" value="1"/>
</dbReference>
<reference evidence="2 3" key="1">
    <citation type="journal article" date="2017" name="Int. J. Syst. Evol. Microbiol.">
        <title>Pseudokineococcus basanitobsidens sp. nov., isolated from volcanic rock.</title>
        <authorList>
            <person name="Lee D.W."/>
            <person name="Park M.Y."/>
            <person name="Kim J.J."/>
            <person name="Kim B.S."/>
        </authorList>
    </citation>
    <scope>NUCLEOTIDE SEQUENCE [LARGE SCALE GENOMIC DNA]</scope>
    <source>
        <strain evidence="2 3">DSM 103726</strain>
    </source>
</reference>
<comment type="caution">
    <text evidence="2">The sequence shown here is derived from an EMBL/GenBank/DDBJ whole genome shotgun (WGS) entry which is preliminary data.</text>
</comment>
<gene>
    <name evidence="2" type="ORF">WDZ17_08370</name>
</gene>
<dbReference type="InterPro" id="IPR039523">
    <property type="entry name" value="RimK-rel_E_lig_ATP-grasp"/>
</dbReference>
<dbReference type="RefSeq" id="WP_339574691.1">
    <property type="nucleotide sequence ID" value="NZ_JBBIAA010000007.1"/>
</dbReference>
<name>A0ABU8RJS9_9ACTN</name>